<accession>A0ABZ2YPW0</accession>
<dbReference type="EMBL" id="CP149822">
    <property type="protein sequence ID" value="WZN41814.1"/>
    <property type="molecule type" value="Genomic_DNA"/>
</dbReference>
<dbReference type="Pfam" id="PF12771">
    <property type="entry name" value="SusD-like_2"/>
    <property type="match status" value="1"/>
</dbReference>
<reference evidence="2" key="1">
    <citation type="submission" date="2024-03" db="EMBL/GenBank/DDBJ databases">
        <title>Chitinophaga horti sp. nov., isolated from garden soil.</title>
        <authorList>
            <person name="Lee D.S."/>
            <person name="Han D.M."/>
            <person name="Baek J.H."/>
            <person name="Choi D.G."/>
            <person name="Jeon J.H."/>
            <person name="Jeon C.O."/>
        </authorList>
    </citation>
    <scope>NUCLEOTIDE SEQUENCE [LARGE SCALE GENOMIC DNA]</scope>
    <source>
        <strain evidence="2">GPA1</strain>
    </source>
</reference>
<keyword evidence="2" id="KW-1185">Reference proteome</keyword>
<dbReference type="InterPro" id="IPR011990">
    <property type="entry name" value="TPR-like_helical_dom_sf"/>
</dbReference>
<gene>
    <name evidence="1" type="ORF">WJU16_02030</name>
</gene>
<dbReference type="SUPFAM" id="SSF48452">
    <property type="entry name" value="TPR-like"/>
    <property type="match status" value="1"/>
</dbReference>
<dbReference type="RefSeq" id="WP_341836662.1">
    <property type="nucleotide sequence ID" value="NZ_CP149822.1"/>
</dbReference>
<proteinExistence type="predicted"/>
<dbReference type="InterPro" id="IPR041662">
    <property type="entry name" value="SusD-like_2"/>
</dbReference>
<organism evidence="1 2">
    <name type="scientific">Chitinophaga pollutisoli</name>
    <dbReference type="NCBI Taxonomy" id="3133966"/>
    <lineage>
        <taxon>Bacteria</taxon>
        <taxon>Pseudomonadati</taxon>
        <taxon>Bacteroidota</taxon>
        <taxon>Chitinophagia</taxon>
        <taxon>Chitinophagales</taxon>
        <taxon>Chitinophagaceae</taxon>
        <taxon>Chitinophaga</taxon>
    </lineage>
</organism>
<dbReference type="PROSITE" id="PS51257">
    <property type="entry name" value="PROKAR_LIPOPROTEIN"/>
    <property type="match status" value="1"/>
</dbReference>
<sequence>MKKKFLIILLAGGIASCTSDLSGLNNDLKSPEEVPPGTLFANATRELMDVNAGANQFINVFRVITQYWQQTTYNEESQYKFETRSISGAWWRDHYYYTLQNLKACRAMVGLATTDETAKKNQLAIIDILEVVTFYYLVTTFGNVPYSESLNDEIAYPKYDDANTIYTDLLRRITADIAALDATGAGFGASDLLYGGNVAAWKKFAASFKLKMAMLIADSDANAARTAAQDAIASGVFASAADECRLVFLSSSPYMNPVYEELVETGRADYVPNRTIVDSLKAFNDPRISRYFQPMADGSYAGAPPGPQADFDSYSGMGEMLQEPTLPGYLLEYGEVRLLMAEAAQRGWATGGTAAEHYRAGITASMKTWGVTDAEITDYLAQAKVAYDAANWKKSIGIQKWFAYFNRGHDGWTDVRRLDFPLLPLPQGAVSGFPNRYKFPISEHNVNRKNYESAAQAVGGDRVETKLWWDKN</sequence>
<evidence type="ECO:0000313" key="1">
    <source>
        <dbReference type="EMBL" id="WZN41814.1"/>
    </source>
</evidence>
<name>A0ABZ2YPW0_9BACT</name>
<keyword evidence="1" id="KW-0449">Lipoprotein</keyword>
<dbReference type="Proteomes" id="UP001485459">
    <property type="component" value="Chromosome"/>
</dbReference>
<protein>
    <submittedName>
        <fullName evidence="1">SusD/RagB family nutrient-binding outer membrane lipoprotein</fullName>
    </submittedName>
</protein>
<dbReference type="Gene3D" id="1.25.40.390">
    <property type="match status" value="1"/>
</dbReference>
<evidence type="ECO:0000313" key="2">
    <source>
        <dbReference type="Proteomes" id="UP001485459"/>
    </source>
</evidence>